<dbReference type="PANTHER" id="PTHR43000">
    <property type="entry name" value="DTDP-D-GLUCOSE 4,6-DEHYDRATASE-RELATED"/>
    <property type="match status" value="1"/>
</dbReference>
<evidence type="ECO:0000256" key="1">
    <source>
        <dbReference type="ARBA" id="ARBA00007637"/>
    </source>
</evidence>
<dbReference type="AlphaFoldDB" id="A0A4R6IYH0"/>
<comment type="caution">
    <text evidence="3">The sequence shown here is derived from an EMBL/GenBank/DDBJ whole genome shotgun (WGS) entry which is preliminary data.</text>
</comment>
<feature type="domain" description="NAD-dependent epimerase/dehydratase" evidence="2">
    <location>
        <begin position="4"/>
        <end position="216"/>
    </location>
</feature>
<dbReference type="Gene3D" id="3.40.50.720">
    <property type="entry name" value="NAD(P)-binding Rossmann-like Domain"/>
    <property type="match status" value="1"/>
</dbReference>
<evidence type="ECO:0000313" key="3">
    <source>
        <dbReference type="EMBL" id="TDO26925.1"/>
    </source>
</evidence>
<accession>A0A4R6IYH0</accession>
<reference evidence="3 4" key="1">
    <citation type="submission" date="2019-03" db="EMBL/GenBank/DDBJ databases">
        <title>Genomic Encyclopedia of Archaeal and Bacterial Type Strains, Phase II (KMG-II): from individual species to whole genera.</title>
        <authorList>
            <person name="Goeker M."/>
        </authorList>
    </citation>
    <scope>NUCLEOTIDE SEQUENCE [LARGE SCALE GENOMIC DNA]</scope>
    <source>
        <strain evidence="3 4">DSM 28323</strain>
    </source>
</reference>
<gene>
    <name evidence="3" type="ORF">BC659_2240</name>
</gene>
<keyword evidence="4" id="KW-1185">Reference proteome</keyword>
<dbReference type="Proteomes" id="UP000295741">
    <property type="component" value="Unassembled WGS sequence"/>
</dbReference>
<evidence type="ECO:0000259" key="2">
    <source>
        <dbReference type="Pfam" id="PF01370"/>
    </source>
</evidence>
<evidence type="ECO:0000313" key="4">
    <source>
        <dbReference type="Proteomes" id="UP000295741"/>
    </source>
</evidence>
<dbReference type="InterPro" id="IPR001509">
    <property type="entry name" value="Epimerase_deHydtase"/>
</dbReference>
<dbReference type="OrthoDB" id="329806at2"/>
<dbReference type="InterPro" id="IPR036291">
    <property type="entry name" value="NAD(P)-bd_dom_sf"/>
</dbReference>
<dbReference type="Pfam" id="PF01370">
    <property type="entry name" value="Epimerase"/>
    <property type="match status" value="1"/>
</dbReference>
<organism evidence="3 4">
    <name type="scientific">Sediminibacterium goheungense</name>
    <dbReference type="NCBI Taxonomy" id="1086393"/>
    <lineage>
        <taxon>Bacteria</taxon>
        <taxon>Pseudomonadati</taxon>
        <taxon>Bacteroidota</taxon>
        <taxon>Chitinophagia</taxon>
        <taxon>Chitinophagales</taxon>
        <taxon>Chitinophagaceae</taxon>
        <taxon>Sediminibacterium</taxon>
    </lineage>
</organism>
<comment type="similarity">
    <text evidence="1">Belongs to the NAD(P)-dependent epimerase/dehydratase family.</text>
</comment>
<name>A0A4R6IYH0_9BACT</name>
<dbReference type="RefSeq" id="WP_133474797.1">
    <property type="nucleotide sequence ID" value="NZ_SNWP01000011.1"/>
</dbReference>
<sequence>MNKVFITGASGFVGKNLLNYFHERQVDAVPFSRTEGNDYTLIDSVYLDNHGIRTIVHLAGKAHDLRRVVNKEEYYNANTLLTQQLFDAFLASKGSIFIYMSSIKASADTSNRPITEDMKPMPITDYGKSKLAAEEYLLKYTLPSEKRLYILRPCMIHGPGNKGNLNLLYKVVQNGVPYPLAAFNNERSFLSIDNLCFVIDQLNKRMEIPSGTYNVADDQPVSTKTLVQIIASSLGKRGRLWKVSPALIKCVAKVGDIIPLPLNSERLHKLTDSYIVSNSKLQSVLKTAMPITAIDGLKKTIESFKDAS</sequence>
<dbReference type="EMBL" id="SNWP01000011">
    <property type="protein sequence ID" value="TDO26925.1"/>
    <property type="molecule type" value="Genomic_DNA"/>
</dbReference>
<dbReference type="SUPFAM" id="SSF51735">
    <property type="entry name" value="NAD(P)-binding Rossmann-fold domains"/>
    <property type="match status" value="1"/>
</dbReference>
<protein>
    <submittedName>
        <fullName evidence="3">Nucleoside-diphosphate-sugar epimerase</fullName>
    </submittedName>
</protein>
<proteinExistence type="inferred from homology"/>